<evidence type="ECO:0000313" key="13">
    <source>
        <dbReference type="Proteomes" id="UP000657177"/>
    </source>
</evidence>
<evidence type="ECO:0000256" key="6">
    <source>
        <dbReference type="ARBA" id="ARBA00022723"/>
    </source>
</evidence>
<comment type="cofactor">
    <cofactor evidence="2">
        <name>[4Fe-4S] cluster</name>
        <dbReference type="ChEBI" id="CHEBI:49883"/>
    </cofactor>
</comment>
<dbReference type="InterPro" id="IPR023753">
    <property type="entry name" value="FAD/NAD-binding_dom"/>
</dbReference>
<dbReference type="GO" id="GO:0046872">
    <property type="term" value="F:metal ion binding"/>
    <property type="evidence" value="ECO:0007669"/>
    <property type="project" value="UniProtKB-KW"/>
</dbReference>
<gene>
    <name evidence="12" type="ORF">G5B42_10290</name>
</gene>
<evidence type="ECO:0000256" key="2">
    <source>
        <dbReference type="ARBA" id="ARBA00001966"/>
    </source>
</evidence>
<dbReference type="InterPro" id="IPR051793">
    <property type="entry name" value="NADH:flavin_oxidoreductase"/>
</dbReference>
<dbReference type="InterPro" id="IPR013785">
    <property type="entry name" value="Aldolase_TIM"/>
</dbReference>
<keyword evidence="9" id="KW-0411">Iron-sulfur</keyword>
<dbReference type="EMBL" id="JAAKDE010000027">
    <property type="protein sequence ID" value="MBA2133920.1"/>
    <property type="molecule type" value="Genomic_DNA"/>
</dbReference>
<feature type="domain" description="NADH:flavin oxidoreductase/NADH oxidase N-terminal" evidence="10">
    <location>
        <begin position="7"/>
        <end position="334"/>
    </location>
</feature>
<evidence type="ECO:0000256" key="8">
    <source>
        <dbReference type="ARBA" id="ARBA00023004"/>
    </source>
</evidence>
<comment type="caution">
    <text evidence="12">The sequence shown here is derived from an EMBL/GenBank/DDBJ whole genome shotgun (WGS) entry which is preliminary data.</text>
</comment>
<accession>A0A8J6I1F3</accession>
<sequence length="655" mass="70945">MSTFPTLFSPAKIGRLEIKNRLIMPAMGTGMANADGTVSDQLYHYHRVRAAGGTGMITVEIAAVHPTTGGMSPAIWDDRFIPGLKRLADVIHEGGAKACIQLWHAGRQTNSRVTGLPIIGPSPIPCPVCQEEPTVMDREMIQDIVESFGDAARRAKEAGFDCVELHGAHGYLLAQFMSPYSNHRTDEYGGSMENRARFPLEVIANVRAKVGPDYPVIYRLSGEELVNNGLTIEDTKKIAPLLVEHGVDAIHVSAGLYESLRYTVPPMDLDRGFNVWAAEEVKKVVPVPVIAVGRINDPFLAEDILAQGKADFIAIGRSLLTDPAWPNKVRNGQYERMRHCIACNQGCVDRMLIEGKHATCTLNPACGREEAFTFEPVTSKRKVVVVGGGPAGMEAARIVKDRGCDVVLFEASDKLGGQWRLAGIPPKKCEIAGDVEWLIKQLELSGVDVRLSTPATKANVEAEKPDAIILATGSKPIKPPIDGVDQPHVRFAPEVLENPASVGETVVVIGGGTTGVETAEFLAEKGKKVTVIEALGEIARTLGPARKQFLKERLQQYKVDVRVNTKVKRITAKGVELDDQNNTLIPADNVVIAVGVQSVNPLEKELKAVAPVYVIGDAKEPRDATCAFYEANEVALRLFRQPDPATPSLHGVSGR</sequence>
<reference evidence="12" key="1">
    <citation type="submission" date="2020-06" db="EMBL/GenBank/DDBJ databases">
        <title>Novel chitinolytic bacterium.</title>
        <authorList>
            <person name="Ungkulpasvich U."/>
            <person name="Kosugi A."/>
            <person name="Uke A."/>
        </authorList>
    </citation>
    <scope>NUCLEOTIDE SEQUENCE</scope>
    <source>
        <strain evidence="12">UUS1-1</strain>
    </source>
</reference>
<dbReference type="Gene3D" id="3.50.50.60">
    <property type="entry name" value="FAD/NAD(P)-binding domain"/>
    <property type="match status" value="1"/>
</dbReference>
<dbReference type="Gene3D" id="3.40.50.720">
    <property type="entry name" value="NAD(P)-binding Rossmann-like Domain"/>
    <property type="match status" value="1"/>
</dbReference>
<comment type="cofactor">
    <cofactor evidence="1">
        <name>FMN</name>
        <dbReference type="ChEBI" id="CHEBI:58210"/>
    </cofactor>
</comment>
<dbReference type="Gene3D" id="3.20.20.70">
    <property type="entry name" value="Aldolase class I"/>
    <property type="match status" value="1"/>
</dbReference>
<dbReference type="RefSeq" id="WP_181340389.1">
    <property type="nucleotide sequence ID" value="NZ_JAAKDE010000027.1"/>
</dbReference>
<dbReference type="PRINTS" id="PR00469">
    <property type="entry name" value="PNDRDTASEII"/>
</dbReference>
<keyword evidence="6" id="KW-0479">Metal-binding</keyword>
<evidence type="ECO:0000256" key="3">
    <source>
        <dbReference type="ARBA" id="ARBA00011048"/>
    </source>
</evidence>
<comment type="similarity">
    <text evidence="3">In the N-terminal section; belongs to the NADH:flavin oxidoreductase/NADH oxidase family.</text>
</comment>
<evidence type="ECO:0000256" key="1">
    <source>
        <dbReference type="ARBA" id="ARBA00001917"/>
    </source>
</evidence>
<evidence type="ECO:0000256" key="9">
    <source>
        <dbReference type="ARBA" id="ARBA00023014"/>
    </source>
</evidence>
<dbReference type="Pfam" id="PF07992">
    <property type="entry name" value="Pyr_redox_2"/>
    <property type="match status" value="1"/>
</dbReference>
<keyword evidence="4" id="KW-0285">Flavoprotein</keyword>
<dbReference type="InterPro" id="IPR001155">
    <property type="entry name" value="OxRdtase_FMN_N"/>
</dbReference>
<evidence type="ECO:0000256" key="7">
    <source>
        <dbReference type="ARBA" id="ARBA00023002"/>
    </source>
</evidence>
<evidence type="ECO:0000256" key="4">
    <source>
        <dbReference type="ARBA" id="ARBA00022630"/>
    </source>
</evidence>
<feature type="domain" description="FAD/NAD(P)-binding" evidence="11">
    <location>
        <begin position="382"/>
        <end position="603"/>
    </location>
</feature>
<dbReference type="Proteomes" id="UP000657177">
    <property type="component" value="Unassembled WGS sequence"/>
</dbReference>
<dbReference type="SUPFAM" id="SSF51905">
    <property type="entry name" value="FAD/NAD(P)-binding domain"/>
    <property type="match status" value="1"/>
</dbReference>
<dbReference type="InterPro" id="IPR036188">
    <property type="entry name" value="FAD/NAD-bd_sf"/>
</dbReference>
<evidence type="ECO:0000259" key="10">
    <source>
        <dbReference type="Pfam" id="PF00724"/>
    </source>
</evidence>
<dbReference type="PRINTS" id="PR00368">
    <property type="entry name" value="FADPNR"/>
</dbReference>
<dbReference type="Pfam" id="PF00724">
    <property type="entry name" value="Oxidored_FMN"/>
    <property type="match status" value="1"/>
</dbReference>
<dbReference type="GO" id="GO:0051536">
    <property type="term" value="F:iron-sulfur cluster binding"/>
    <property type="evidence" value="ECO:0007669"/>
    <property type="project" value="UniProtKB-KW"/>
</dbReference>
<dbReference type="CDD" id="cd02803">
    <property type="entry name" value="OYE_like_FMN_family"/>
    <property type="match status" value="1"/>
</dbReference>
<evidence type="ECO:0000256" key="5">
    <source>
        <dbReference type="ARBA" id="ARBA00022643"/>
    </source>
</evidence>
<dbReference type="SUPFAM" id="SSF51395">
    <property type="entry name" value="FMN-linked oxidoreductases"/>
    <property type="match status" value="1"/>
</dbReference>
<dbReference type="AlphaFoldDB" id="A0A8J6I1F3"/>
<protein>
    <submittedName>
        <fullName evidence="12">FAD-dependent oxidoreductase</fullName>
    </submittedName>
</protein>
<dbReference type="PANTHER" id="PTHR42917:SF2">
    <property type="entry name" value="2,4-DIENOYL-COA REDUCTASE [(2E)-ENOYL-COA-PRODUCING]"/>
    <property type="match status" value="1"/>
</dbReference>
<dbReference type="PANTHER" id="PTHR42917">
    <property type="entry name" value="2,4-DIENOYL-COA REDUCTASE"/>
    <property type="match status" value="1"/>
</dbReference>
<keyword evidence="8" id="KW-0408">Iron</keyword>
<keyword evidence="7" id="KW-0560">Oxidoreductase</keyword>
<name>A0A8J6I1F3_9FIRM</name>
<proteinExistence type="inferred from homology"/>
<evidence type="ECO:0000259" key="11">
    <source>
        <dbReference type="Pfam" id="PF07992"/>
    </source>
</evidence>
<keyword evidence="13" id="KW-1185">Reference proteome</keyword>
<evidence type="ECO:0000313" key="12">
    <source>
        <dbReference type="EMBL" id="MBA2133920.1"/>
    </source>
</evidence>
<keyword evidence="5" id="KW-0288">FMN</keyword>
<organism evidence="12 13">
    <name type="scientific">Capillibacterium thermochitinicola</name>
    <dbReference type="NCBI Taxonomy" id="2699427"/>
    <lineage>
        <taxon>Bacteria</taxon>
        <taxon>Bacillati</taxon>
        <taxon>Bacillota</taxon>
        <taxon>Capillibacterium</taxon>
    </lineage>
</organism>
<dbReference type="GO" id="GO:0010181">
    <property type="term" value="F:FMN binding"/>
    <property type="evidence" value="ECO:0007669"/>
    <property type="project" value="InterPro"/>
</dbReference>
<dbReference type="GO" id="GO:0016491">
    <property type="term" value="F:oxidoreductase activity"/>
    <property type="evidence" value="ECO:0007669"/>
    <property type="project" value="UniProtKB-KW"/>
</dbReference>